<dbReference type="InterPro" id="IPR027806">
    <property type="entry name" value="HARBI1_dom"/>
</dbReference>
<accession>A0ABP6ATX0</accession>
<sequence length="134" mass="14603">MQVIADLHGRVVDVGDPVNGARHDAAAFNISGIAERWAGHMAEDGPGMLADCGYQGAGPTTPYKKPPGGDLTDVRKTCNYKINRLRAAVERAIAHLKNWKILKTGYHRIMTDFPDVLRTVTGLEIFRATAVGFE</sequence>
<protein>
    <recommendedName>
        <fullName evidence="3">DDE Tnp4 domain-containing protein</fullName>
    </recommendedName>
</protein>
<reference evidence="5" key="1">
    <citation type="journal article" date="2019" name="Int. J. Syst. Evol. Microbiol.">
        <title>The Global Catalogue of Microorganisms (GCM) 10K type strain sequencing project: providing services to taxonomists for standard genome sequencing and annotation.</title>
        <authorList>
            <consortium name="The Broad Institute Genomics Platform"/>
            <consortium name="The Broad Institute Genome Sequencing Center for Infectious Disease"/>
            <person name="Wu L."/>
            <person name="Ma J."/>
        </authorList>
    </citation>
    <scope>NUCLEOTIDE SEQUENCE [LARGE SCALE GENOMIC DNA]</scope>
    <source>
        <strain evidence="5">JCM 3367</strain>
    </source>
</reference>
<organism evidence="4 5">
    <name type="scientific">Pilimelia columellifera subsp. columellifera</name>
    <dbReference type="NCBI Taxonomy" id="706583"/>
    <lineage>
        <taxon>Bacteria</taxon>
        <taxon>Bacillati</taxon>
        <taxon>Actinomycetota</taxon>
        <taxon>Actinomycetes</taxon>
        <taxon>Micromonosporales</taxon>
        <taxon>Micromonosporaceae</taxon>
        <taxon>Pilimelia</taxon>
    </lineage>
</organism>
<evidence type="ECO:0000313" key="5">
    <source>
        <dbReference type="Proteomes" id="UP001499978"/>
    </source>
</evidence>
<gene>
    <name evidence="4" type="ORF">GCM10010201_21780</name>
</gene>
<comment type="caution">
    <text evidence="4">The sequence shown here is derived from an EMBL/GenBank/DDBJ whole genome shotgun (WGS) entry which is preliminary data.</text>
</comment>
<evidence type="ECO:0000259" key="3">
    <source>
        <dbReference type="Pfam" id="PF13359"/>
    </source>
</evidence>
<dbReference type="Proteomes" id="UP001499978">
    <property type="component" value="Unassembled WGS sequence"/>
</dbReference>
<feature type="domain" description="DDE Tnp4" evidence="3">
    <location>
        <begin position="1"/>
        <end position="122"/>
    </location>
</feature>
<keyword evidence="5" id="KW-1185">Reference proteome</keyword>
<keyword evidence="2" id="KW-0479">Metal-binding</keyword>
<evidence type="ECO:0000313" key="4">
    <source>
        <dbReference type="EMBL" id="GAA2523140.1"/>
    </source>
</evidence>
<evidence type="ECO:0000256" key="2">
    <source>
        <dbReference type="ARBA" id="ARBA00022723"/>
    </source>
</evidence>
<dbReference type="Pfam" id="PF13359">
    <property type="entry name" value="DDE_Tnp_4"/>
    <property type="match status" value="1"/>
</dbReference>
<evidence type="ECO:0000256" key="1">
    <source>
        <dbReference type="ARBA" id="ARBA00001968"/>
    </source>
</evidence>
<proteinExistence type="predicted"/>
<dbReference type="EMBL" id="BAAARY010000008">
    <property type="protein sequence ID" value="GAA2523140.1"/>
    <property type="molecule type" value="Genomic_DNA"/>
</dbReference>
<comment type="cofactor">
    <cofactor evidence="1">
        <name>a divalent metal cation</name>
        <dbReference type="ChEBI" id="CHEBI:60240"/>
    </cofactor>
</comment>
<name>A0ABP6ATX0_9ACTN</name>